<comment type="catalytic activity">
    <reaction evidence="2">
        <text>oxidized coenzyme F420-(gamma-L-Glu)(n) + a quinol + H(+) = reduced coenzyme F420-(gamma-L-Glu)(n) + a quinone</text>
        <dbReference type="Rhea" id="RHEA:39663"/>
        <dbReference type="Rhea" id="RHEA-COMP:12939"/>
        <dbReference type="Rhea" id="RHEA-COMP:14378"/>
        <dbReference type="ChEBI" id="CHEBI:15378"/>
        <dbReference type="ChEBI" id="CHEBI:24646"/>
        <dbReference type="ChEBI" id="CHEBI:132124"/>
        <dbReference type="ChEBI" id="CHEBI:133980"/>
        <dbReference type="ChEBI" id="CHEBI:139511"/>
    </reaction>
</comment>
<protein>
    <submittedName>
        <fullName evidence="3">Nitroreductase family deazaflavin-dependent oxidoreductase</fullName>
    </submittedName>
</protein>
<dbReference type="EMBL" id="JAKRCV010000001">
    <property type="protein sequence ID" value="MCG7320365.1"/>
    <property type="molecule type" value="Genomic_DNA"/>
</dbReference>
<comment type="similarity">
    <text evidence="1">Belongs to the F420H(2)-dependent quinone reductase family.</text>
</comment>
<dbReference type="InterPro" id="IPR004378">
    <property type="entry name" value="F420H2_quin_Rdtase"/>
</dbReference>
<evidence type="ECO:0000313" key="3">
    <source>
        <dbReference type="EMBL" id="MCG7320365.1"/>
    </source>
</evidence>
<evidence type="ECO:0000313" key="4">
    <source>
        <dbReference type="Proteomes" id="UP001521931"/>
    </source>
</evidence>
<dbReference type="RefSeq" id="WP_239261335.1">
    <property type="nucleotide sequence ID" value="NZ_JAKRCV010000001.1"/>
</dbReference>
<dbReference type="Pfam" id="PF04075">
    <property type="entry name" value="F420H2_quin_red"/>
    <property type="match status" value="1"/>
</dbReference>
<proteinExistence type="inferred from homology"/>
<reference evidence="3 4" key="1">
    <citation type="submission" date="2022-02" db="EMBL/GenBank/DDBJ databases">
        <title>Uncovering new skin microbiome diversity through culturing and metagenomics.</title>
        <authorList>
            <person name="Conlan S."/>
            <person name="Deming C."/>
            <person name="Nisc Comparative Sequencing Program N."/>
            <person name="Segre J.A."/>
        </authorList>
    </citation>
    <scope>NUCLEOTIDE SEQUENCE [LARGE SCALE GENOMIC DNA]</scope>
    <source>
        <strain evidence="3 4">ACRQZ</strain>
    </source>
</reference>
<name>A0ABS9PXL4_9MICO</name>
<keyword evidence="4" id="KW-1185">Reference proteome</keyword>
<sequence length="184" mass="19847">MSPSLRPVPAVSPLSALQGALSGLASLAAGAPAVLRVLSGAHARLLRCWDGRVPDQWFGARLLVLETIGRRSGRLRSTPLVFVRSGEDLVVAATNAGADRQPDWWCNLRSAGEAIVVVDGRRVRVVPRESHGAERDRLWGTLARRAPIEAYQRRTTRTLPVVVLSPERPQSGASPARISRRAAA</sequence>
<dbReference type="PANTHER" id="PTHR39428:SF1">
    <property type="entry name" value="F420H(2)-DEPENDENT QUINONE REDUCTASE RV1261C"/>
    <property type="match status" value="1"/>
</dbReference>
<dbReference type="InterPro" id="IPR012349">
    <property type="entry name" value="Split_barrel_FMN-bd"/>
</dbReference>
<dbReference type="Proteomes" id="UP001521931">
    <property type="component" value="Unassembled WGS sequence"/>
</dbReference>
<evidence type="ECO:0000256" key="1">
    <source>
        <dbReference type="ARBA" id="ARBA00008710"/>
    </source>
</evidence>
<dbReference type="NCBIfam" id="TIGR00026">
    <property type="entry name" value="hi_GC_TIGR00026"/>
    <property type="match status" value="1"/>
</dbReference>
<evidence type="ECO:0000256" key="2">
    <source>
        <dbReference type="ARBA" id="ARBA00049106"/>
    </source>
</evidence>
<organism evidence="3 4">
    <name type="scientific">Arsenicicoccus bolidensis</name>
    <dbReference type="NCBI Taxonomy" id="229480"/>
    <lineage>
        <taxon>Bacteria</taxon>
        <taxon>Bacillati</taxon>
        <taxon>Actinomycetota</taxon>
        <taxon>Actinomycetes</taxon>
        <taxon>Micrococcales</taxon>
        <taxon>Intrasporangiaceae</taxon>
        <taxon>Arsenicicoccus</taxon>
    </lineage>
</organism>
<dbReference type="PANTHER" id="PTHR39428">
    <property type="entry name" value="F420H(2)-DEPENDENT QUINONE REDUCTASE RV1261C"/>
    <property type="match status" value="1"/>
</dbReference>
<comment type="caution">
    <text evidence="3">The sequence shown here is derived from an EMBL/GenBank/DDBJ whole genome shotgun (WGS) entry which is preliminary data.</text>
</comment>
<gene>
    <name evidence="3" type="ORF">MHL29_00420</name>
</gene>
<accession>A0ABS9PXL4</accession>
<dbReference type="Gene3D" id="2.30.110.10">
    <property type="entry name" value="Electron Transport, Fmn-binding Protein, Chain A"/>
    <property type="match status" value="1"/>
</dbReference>